<evidence type="ECO:0000256" key="2">
    <source>
        <dbReference type="ARBA" id="ARBA00022552"/>
    </source>
</evidence>
<dbReference type="SUPFAM" id="SSF53790">
    <property type="entry name" value="Tetrapyrrole methylase"/>
    <property type="match status" value="1"/>
</dbReference>
<dbReference type="PANTHER" id="PTHR46111">
    <property type="entry name" value="RIBOSOMAL RNA SMALL SUBUNIT METHYLTRANSFERASE I"/>
    <property type="match status" value="1"/>
</dbReference>
<comment type="caution">
    <text evidence="9">The sequence shown here is derived from an EMBL/GenBank/DDBJ whole genome shotgun (WGS) entry which is preliminary data.</text>
</comment>
<keyword evidence="1 6" id="KW-0963">Cytoplasm</keyword>
<evidence type="ECO:0000256" key="1">
    <source>
        <dbReference type="ARBA" id="ARBA00022490"/>
    </source>
</evidence>
<keyword evidence="5 6" id="KW-0949">S-adenosyl-L-methionine</keyword>
<dbReference type="STRING" id="762967.HMPREF9440_02214"/>
<reference evidence="9 10" key="1">
    <citation type="submission" date="2011-11" db="EMBL/GenBank/DDBJ databases">
        <authorList>
            <person name="Weinstock G."/>
            <person name="Sodergren E."/>
            <person name="Clifton S."/>
            <person name="Fulton L."/>
            <person name="Fulton B."/>
            <person name="Courtney L."/>
            <person name="Fronick C."/>
            <person name="Harrison M."/>
            <person name="Strong C."/>
            <person name="Farmer C."/>
            <person name="Delahaunty K."/>
            <person name="Markovic C."/>
            <person name="Hall O."/>
            <person name="Minx P."/>
            <person name="Tomlinson C."/>
            <person name="Mitreva M."/>
            <person name="Hou S."/>
            <person name="Chen J."/>
            <person name="Wollam A."/>
            <person name="Pepin K.H."/>
            <person name="Johnson M."/>
            <person name="Bhonagiri V."/>
            <person name="Zhang X."/>
            <person name="Suruliraj S."/>
            <person name="Warren W."/>
            <person name="Chinwalla A."/>
            <person name="Mardis E.R."/>
            <person name="Wilson R.K."/>
        </authorList>
    </citation>
    <scope>NUCLEOTIDE SEQUENCE [LARGE SCALE GENOMIC DNA]</scope>
    <source>
        <strain evidence="9 10">YIT 11816</strain>
    </source>
</reference>
<comment type="similarity">
    <text evidence="6">Belongs to the methyltransferase superfamily. RsmI family.</text>
</comment>
<dbReference type="FunFam" id="3.40.1010.10:FF:000007">
    <property type="entry name" value="Ribosomal RNA small subunit methyltransferase I"/>
    <property type="match status" value="1"/>
</dbReference>
<dbReference type="AlphaFoldDB" id="H3KHH0"/>
<keyword evidence="2 6" id="KW-0698">rRNA processing</keyword>
<dbReference type="InterPro" id="IPR053910">
    <property type="entry name" value="RsmI_HTH"/>
</dbReference>
<dbReference type="InterPro" id="IPR014776">
    <property type="entry name" value="4pyrrole_Mease_sub2"/>
</dbReference>
<dbReference type="InterPro" id="IPR014777">
    <property type="entry name" value="4pyrrole_Mease_sub1"/>
</dbReference>
<dbReference type="Pfam" id="PF00590">
    <property type="entry name" value="TP_methylase"/>
    <property type="match status" value="1"/>
</dbReference>
<keyword evidence="4 6" id="KW-0808">Transferase</keyword>
<evidence type="ECO:0000259" key="8">
    <source>
        <dbReference type="Pfam" id="PF23016"/>
    </source>
</evidence>
<comment type="function">
    <text evidence="6">Catalyzes the 2'-O-methylation of the ribose of cytidine 1402 (C1402) in 16S rRNA.</text>
</comment>
<dbReference type="PIRSF" id="PIRSF005917">
    <property type="entry name" value="MTase_YraL"/>
    <property type="match status" value="1"/>
</dbReference>
<evidence type="ECO:0000256" key="6">
    <source>
        <dbReference type="HAMAP-Rule" id="MF_01877"/>
    </source>
</evidence>
<dbReference type="Gene3D" id="3.40.1010.10">
    <property type="entry name" value="Cobalt-precorrin-4 Transmethylase, Domain 1"/>
    <property type="match status" value="1"/>
</dbReference>
<feature type="domain" description="RsmI HTH" evidence="8">
    <location>
        <begin position="251"/>
        <end position="287"/>
    </location>
</feature>
<protein>
    <recommendedName>
        <fullName evidence="6">Ribosomal RNA small subunit methyltransferase I</fullName>
        <ecNumber evidence="6">2.1.1.198</ecNumber>
    </recommendedName>
    <alternativeName>
        <fullName evidence="6">16S rRNA 2'-O-ribose C1402 methyltransferase</fullName>
    </alternativeName>
    <alternativeName>
        <fullName evidence="6">rRNA (cytidine-2'-O-)-methyltransferase RsmI</fullName>
    </alternativeName>
</protein>
<dbReference type="HAMAP" id="MF_01877">
    <property type="entry name" value="16SrRNA_methyltr_I"/>
    <property type="match status" value="1"/>
</dbReference>
<gene>
    <name evidence="6" type="primary">rsmI</name>
    <name evidence="9" type="ORF">HMPREF9440_02214</name>
</gene>
<dbReference type="FunFam" id="3.30.950.10:FF:000002">
    <property type="entry name" value="Ribosomal RNA small subunit methyltransferase I"/>
    <property type="match status" value="1"/>
</dbReference>
<keyword evidence="3 6" id="KW-0489">Methyltransferase</keyword>
<organism evidence="9 10">
    <name type="scientific">Sutterella parvirubra YIT 11816</name>
    <dbReference type="NCBI Taxonomy" id="762967"/>
    <lineage>
        <taxon>Bacteria</taxon>
        <taxon>Pseudomonadati</taxon>
        <taxon>Pseudomonadota</taxon>
        <taxon>Betaproteobacteria</taxon>
        <taxon>Burkholderiales</taxon>
        <taxon>Sutterellaceae</taxon>
        <taxon>Sutterella</taxon>
    </lineage>
</organism>
<dbReference type="Gene3D" id="3.30.950.10">
    <property type="entry name" value="Methyltransferase, Cobalt-precorrin-4 Transmethylase, Domain 2"/>
    <property type="match status" value="1"/>
</dbReference>
<evidence type="ECO:0000313" key="9">
    <source>
        <dbReference type="EMBL" id="EHY30441.1"/>
    </source>
</evidence>
<dbReference type="Proteomes" id="UP000004956">
    <property type="component" value="Unassembled WGS sequence"/>
</dbReference>
<dbReference type="Pfam" id="PF23016">
    <property type="entry name" value="RsmI_C"/>
    <property type="match status" value="1"/>
</dbReference>
<dbReference type="HOGENOM" id="CLU_044779_2_0_4"/>
<dbReference type="PATRIC" id="fig|762967.3.peg.1740"/>
<dbReference type="InterPro" id="IPR000878">
    <property type="entry name" value="4pyrrol_Mease"/>
</dbReference>
<dbReference type="InterPro" id="IPR035996">
    <property type="entry name" value="4pyrrol_Methylase_sf"/>
</dbReference>
<dbReference type="EC" id="2.1.1.198" evidence="6"/>
<dbReference type="NCBIfam" id="TIGR00096">
    <property type="entry name" value="16S rRNA (cytidine(1402)-2'-O)-methyltransferase"/>
    <property type="match status" value="1"/>
</dbReference>
<evidence type="ECO:0000256" key="3">
    <source>
        <dbReference type="ARBA" id="ARBA00022603"/>
    </source>
</evidence>
<comment type="subcellular location">
    <subcellularLocation>
        <location evidence="6">Cytoplasm</location>
    </subcellularLocation>
</comment>
<evidence type="ECO:0000313" key="10">
    <source>
        <dbReference type="Proteomes" id="UP000004956"/>
    </source>
</evidence>
<name>H3KHH0_9BURK</name>
<evidence type="ECO:0000256" key="4">
    <source>
        <dbReference type="ARBA" id="ARBA00022679"/>
    </source>
</evidence>
<dbReference type="EMBL" id="AFBQ01000335">
    <property type="protein sequence ID" value="EHY30441.1"/>
    <property type="molecule type" value="Genomic_DNA"/>
</dbReference>
<evidence type="ECO:0000259" key="7">
    <source>
        <dbReference type="Pfam" id="PF00590"/>
    </source>
</evidence>
<feature type="domain" description="Tetrapyrrole methylase" evidence="7">
    <location>
        <begin position="22"/>
        <end position="223"/>
    </location>
</feature>
<comment type="catalytic activity">
    <reaction evidence="6">
        <text>cytidine(1402) in 16S rRNA + S-adenosyl-L-methionine = 2'-O-methylcytidine(1402) in 16S rRNA + S-adenosyl-L-homocysteine + H(+)</text>
        <dbReference type="Rhea" id="RHEA:42924"/>
        <dbReference type="Rhea" id="RHEA-COMP:10285"/>
        <dbReference type="Rhea" id="RHEA-COMP:10286"/>
        <dbReference type="ChEBI" id="CHEBI:15378"/>
        <dbReference type="ChEBI" id="CHEBI:57856"/>
        <dbReference type="ChEBI" id="CHEBI:59789"/>
        <dbReference type="ChEBI" id="CHEBI:74495"/>
        <dbReference type="ChEBI" id="CHEBI:82748"/>
        <dbReference type="EC" id="2.1.1.198"/>
    </reaction>
</comment>
<evidence type="ECO:0000256" key="5">
    <source>
        <dbReference type="ARBA" id="ARBA00022691"/>
    </source>
</evidence>
<dbReference type="CDD" id="cd11648">
    <property type="entry name" value="RsmI"/>
    <property type="match status" value="1"/>
</dbReference>
<dbReference type="PANTHER" id="PTHR46111:SF1">
    <property type="entry name" value="RIBOSOMAL RNA SMALL SUBUNIT METHYLTRANSFERASE I"/>
    <property type="match status" value="1"/>
</dbReference>
<accession>H3KHH0</accession>
<keyword evidence="10" id="KW-1185">Reference proteome</keyword>
<dbReference type="InterPro" id="IPR008189">
    <property type="entry name" value="rRNA_ssu_MeTfrase_I"/>
</dbReference>
<proteinExistence type="inferred from homology"/>
<sequence length="292" mass="31420">MWTDNALMTTAGLPEQAFPTGTLYVVGLPIGNLGDITLRALWVLSRVDAVAAEDTRETRKLLDRFGIHAHLISVREHNERAGAEQIMARLAAGERVALVTDAGTPAVSDPGAHAVAILREAGHAVVPVPGASAVVTALSASGLRGSGFTFVGFVPPQSKARKAALARYASRPEPFVLYEAPHRIRELLTDLADALEPERIVVVAREITKKFETFTRLPASELAEWATAHEPRGEYVVLIDEAPEREATLGEAERRWLEAVAEAMPASKAAALASKVTGIPRQTLYDLIAKKD</sequence>
<dbReference type="GO" id="GO:0005737">
    <property type="term" value="C:cytoplasm"/>
    <property type="evidence" value="ECO:0007669"/>
    <property type="project" value="UniProtKB-SubCell"/>
</dbReference>
<dbReference type="GO" id="GO:0070677">
    <property type="term" value="F:rRNA (cytosine-2'-O-)-methyltransferase activity"/>
    <property type="evidence" value="ECO:0007669"/>
    <property type="project" value="UniProtKB-UniRule"/>
</dbReference>